<organism evidence="3 4">
    <name type="scientific">Edaphochlamys debaryana</name>
    <dbReference type="NCBI Taxonomy" id="47281"/>
    <lineage>
        <taxon>Eukaryota</taxon>
        <taxon>Viridiplantae</taxon>
        <taxon>Chlorophyta</taxon>
        <taxon>core chlorophytes</taxon>
        <taxon>Chlorophyceae</taxon>
        <taxon>CS clade</taxon>
        <taxon>Chlamydomonadales</taxon>
        <taxon>Chlamydomonadales incertae sedis</taxon>
        <taxon>Edaphochlamys</taxon>
    </lineage>
</organism>
<dbReference type="InterPro" id="IPR050561">
    <property type="entry name" value="PTP"/>
</dbReference>
<dbReference type="Gene3D" id="3.90.190.10">
    <property type="entry name" value="Protein tyrosine phosphatase superfamily"/>
    <property type="match status" value="1"/>
</dbReference>
<evidence type="ECO:0000256" key="1">
    <source>
        <dbReference type="ARBA" id="ARBA00022801"/>
    </source>
</evidence>
<dbReference type="Pfam" id="PF22784">
    <property type="entry name" value="PTP-SAK"/>
    <property type="match status" value="1"/>
</dbReference>
<keyword evidence="1" id="KW-0378">Hydrolase</keyword>
<dbReference type="PROSITE" id="PS50056">
    <property type="entry name" value="TYR_PHOSPHATASE_2"/>
    <property type="match status" value="1"/>
</dbReference>
<evidence type="ECO:0000259" key="2">
    <source>
        <dbReference type="PROSITE" id="PS50056"/>
    </source>
</evidence>
<dbReference type="InterPro" id="IPR000387">
    <property type="entry name" value="Tyr_Pase_dom"/>
</dbReference>
<evidence type="ECO:0000313" key="3">
    <source>
        <dbReference type="EMBL" id="KAG2484751.1"/>
    </source>
</evidence>
<proteinExistence type="predicted"/>
<keyword evidence="4" id="KW-1185">Reference proteome</keyword>
<dbReference type="SUPFAM" id="SSF52799">
    <property type="entry name" value="(Phosphotyrosine protein) phosphatases II"/>
    <property type="match status" value="1"/>
</dbReference>
<dbReference type="GO" id="GO:0016791">
    <property type="term" value="F:phosphatase activity"/>
    <property type="evidence" value="ECO:0007669"/>
    <property type="project" value="UniProtKB-ARBA"/>
</dbReference>
<gene>
    <name evidence="3" type="ORF">HYH03_016498</name>
</gene>
<evidence type="ECO:0000313" key="4">
    <source>
        <dbReference type="Proteomes" id="UP000612055"/>
    </source>
</evidence>
<dbReference type="InterPro" id="IPR029021">
    <property type="entry name" value="Prot-tyrosine_phosphatase-like"/>
</dbReference>
<protein>
    <recommendedName>
        <fullName evidence="2">Tyrosine specific protein phosphatases domain-containing protein</fullName>
    </recommendedName>
</protein>
<reference evidence="3" key="1">
    <citation type="journal article" date="2020" name="bioRxiv">
        <title>Comparative genomics of Chlamydomonas.</title>
        <authorList>
            <person name="Craig R.J."/>
            <person name="Hasan A.R."/>
            <person name="Ness R.W."/>
            <person name="Keightley P.D."/>
        </authorList>
    </citation>
    <scope>NUCLEOTIDE SEQUENCE</scope>
    <source>
        <strain evidence="3">CCAP 11/70</strain>
    </source>
</reference>
<dbReference type="InterPro" id="IPR057023">
    <property type="entry name" value="PTP-SAK"/>
</dbReference>
<dbReference type="Proteomes" id="UP000612055">
    <property type="component" value="Unassembled WGS sequence"/>
</dbReference>
<comment type="caution">
    <text evidence="3">The sequence shown here is derived from an EMBL/GenBank/DDBJ whole genome shotgun (WGS) entry which is preliminary data.</text>
</comment>
<dbReference type="AlphaFoldDB" id="A0A836BPW6"/>
<dbReference type="PANTHER" id="PTHR23339">
    <property type="entry name" value="TYROSINE SPECIFIC PROTEIN PHOSPHATASE AND DUAL SPECIFICITY PROTEIN PHOSPHATASE"/>
    <property type="match status" value="1"/>
</dbReference>
<feature type="domain" description="Tyrosine specific protein phosphatases" evidence="2">
    <location>
        <begin position="196"/>
        <end position="251"/>
    </location>
</feature>
<dbReference type="OrthoDB" id="2017893at2759"/>
<name>A0A836BPW6_9CHLO</name>
<dbReference type="EMBL" id="JAEHOE010000143">
    <property type="protein sequence ID" value="KAG2484751.1"/>
    <property type="molecule type" value="Genomic_DNA"/>
</dbReference>
<sequence length="282" mass="31044">MQALQQRSARARAFGTARPLRKVHLCKASSPAVVTAQSARAAAATLPSLPALDGSYETNVAFTEFANWLIPGTLMVGRYPYVEPSRCTRRELGEQQLERILETGVTTFVSLQAEVPAQEEMKLSGKSGFLPYKATADLIRASLNGPPPMAIVEGLRNPMLDKYLPARKRPEQQPYHPIELEFCHCPIEDLGLPEKGPLATLIADLEQRILAGEKLYVHCWGGRGRAGTVGACLLAHMYGLSAEEVLERVQRSFDTRQDGGRRSPETDEQLEFVRAYVAGLGR</sequence>
<accession>A0A836BPW6</accession>